<dbReference type="InterPro" id="IPR046938">
    <property type="entry name" value="DNA_clamp_sf"/>
</dbReference>
<dbReference type="GO" id="GO:0003887">
    <property type="term" value="F:DNA-directed DNA polymerase activity"/>
    <property type="evidence" value="ECO:0007669"/>
    <property type="project" value="UniProtKB-UniRule"/>
</dbReference>
<evidence type="ECO:0000256" key="10">
    <source>
        <dbReference type="PIRNR" id="PIRNR000804"/>
    </source>
</evidence>
<keyword evidence="8 10" id="KW-0239">DNA-directed DNA polymerase</keyword>
<evidence type="ECO:0000256" key="8">
    <source>
        <dbReference type="ARBA" id="ARBA00022932"/>
    </source>
</evidence>
<feature type="domain" description="DNA polymerase III beta sliding clamp central" evidence="12">
    <location>
        <begin position="129"/>
        <end position="246"/>
    </location>
</feature>
<evidence type="ECO:0000256" key="2">
    <source>
        <dbReference type="ARBA" id="ARBA00010752"/>
    </source>
</evidence>
<evidence type="ECO:0000259" key="13">
    <source>
        <dbReference type="Pfam" id="PF02768"/>
    </source>
</evidence>
<proteinExistence type="inferred from homology"/>
<dbReference type="Gene3D" id="3.70.10.10">
    <property type="match status" value="1"/>
</dbReference>
<gene>
    <name evidence="14" type="ORF">MA20_42830</name>
</gene>
<dbReference type="InterPro" id="IPR022634">
    <property type="entry name" value="DNA_polIII_beta_N"/>
</dbReference>
<name>A0A0A3XHF6_BRAJP</name>
<comment type="similarity">
    <text evidence="2 10">Belongs to the beta sliding clamp family.</text>
</comment>
<evidence type="ECO:0000313" key="14">
    <source>
        <dbReference type="EMBL" id="KGT73745.1"/>
    </source>
</evidence>
<dbReference type="Gene3D" id="3.10.150.10">
    <property type="entry name" value="DNA Polymerase III, subunit A, domain 2"/>
    <property type="match status" value="1"/>
</dbReference>
<dbReference type="InterPro" id="IPR022635">
    <property type="entry name" value="DNA_polIII_beta_C"/>
</dbReference>
<organism evidence="14 15">
    <name type="scientific">Bradyrhizobium japonicum</name>
    <dbReference type="NCBI Taxonomy" id="375"/>
    <lineage>
        <taxon>Bacteria</taxon>
        <taxon>Pseudomonadati</taxon>
        <taxon>Pseudomonadota</taxon>
        <taxon>Alphaproteobacteria</taxon>
        <taxon>Hyphomicrobiales</taxon>
        <taxon>Nitrobacteraceae</taxon>
        <taxon>Bradyrhizobium</taxon>
    </lineage>
</organism>
<keyword evidence="9" id="KW-0238">DNA-binding</keyword>
<comment type="subcellular location">
    <subcellularLocation>
        <location evidence="1 10">Cytoplasm</location>
    </subcellularLocation>
</comment>
<protein>
    <recommendedName>
        <fullName evidence="3 10">Beta sliding clamp</fullName>
    </recommendedName>
</protein>
<dbReference type="Proteomes" id="UP000030377">
    <property type="component" value="Unassembled WGS sequence"/>
</dbReference>
<dbReference type="GO" id="GO:0003677">
    <property type="term" value="F:DNA binding"/>
    <property type="evidence" value="ECO:0007669"/>
    <property type="project" value="UniProtKB-UniRule"/>
</dbReference>
<evidence type="ECO:0000256" key="6">
    <source>
        <dbReference type="ARBA" id="ARBA00022695"/>
    </source>
</evidence>
<dbReference type="SUPFAM" id="SSF55979">
    <property type="entry name" value="DNA clamp"/>
    <property type="match status" value="3"/>
</dbReference>
<evidence type="ECO:0000256" key="7">
    <source>
        <dbReference type="ARBA" id="ARBA00022705"/>
    </source>
</evidence>
<evidence type="ECO:0000256" key="9">
    <source>
        <dbReference type="ARBA" id="ARBA00023125"/>
    </source>
</evidence>
<comment type="caution">
    <text evidence="14">The sequence shown here is derived from an EMBL/GenBank/DDBJ whole genome shotgun (WGS) entry which is preliminary data.</text>
</comment>
<keyword evidence="6 10" id="KW-0548">Nucleotidyltransferase</keyword>
<dbReference type="Pfam" id="PF02768">
    <property type="entry name" value="DNA_pol3_beta_3"/>
    <property type="match status" value="1"/>
</dbReference>
<dbReference type="Pfam" id="PF02767">
    <property type="entry name" value="DNA_pol3_beta_2"/>
    <property type="match status" value="1"/>
</dbReference>
<comment type="subunit">
    <text evidence="10">Forms a ring-shaped head-to-tail homodimer around DNA.</text>
</comment>
<dbReference type="InterPro" id="IPR001001">
    <property type="entry name" value="DNA_polIII_beta"/>
</dbReference>
<dbReference type="PANTHER" id="PTHR30478:SF0">
    <property type="entry name" value="BETA SLIDING CLAMP"/>
    <property type="match status" value="1"/>
</dbReference>
<dbReference type="Pfam" id="PF00712">
    <property type="entry name" value="DNA_pol3_beta"/>
    <property type="match status" value="1"/>
</dbReference>
<accession>A0A0A3XHF6</accession>
<evidence type="ECO:0000313" key="15">
    <source>
        <dbReference type="Proteomes" id="UP000030377"/>
    </source>
</evidence>
<dbReference type="GO" id="GO:0005737">
    <property type="term" value="C:cytoplasm"/>
    <property type="evidence" value="ECO:0007669"/>
    <property type="project" value="UniProtKB-SubCell"/>
</dbReference>
<dbReference type="NCBIfam" id="TIGR00663">
    <property type="entry name" value="dnan"/>
    <property type="match status" value="1"/>
</dbReference>
<dbReference type="PANTHER" id="PTHR30478">
    <property type="entry name" value="DNA POLYMERASE III SUBUNIT BETA"/>
    <property type="match status" value="1"/>
</dbReference>
<sequence>MVEQASLVKALARIKSVVEKRNTIPILSNVLIEVEQDKLRMKATDLDLEVIDVVPAQVAAKGTATVPASLLNDIVRKMPTGSQITLEQNDAANTVAVKSGRFRSTLQTLPPQDFPDLSAGDLTHSFALTGANLHRLIQRVEFAISTEETRYYLNGIYLHTRKDGNRHTLRGVATDGHRLARLDVDLPEGATGMPGIIIPRKTVTEVKNLFNVGDQEVQIELSQNKIRFIAGDLVLTSKLIDGQFPDYDRVIPQNNDRVLKVPRSEFSAAADRVATISSERGRAVKVSLTGGKITLTVSNPDAGSAVDELDAEYSADSMEIGFNSRYLHEIVTQVQGDSLEVNLADPGSPTLFKGSDTDALYVLMPMRV</sequence>
<dbReference type="SMART" id="SM00480">
    <property type="entry name" value="POL3Bc"/>
    <property type="match status" value="1"/>
</dbReference>
<dbReference type="GO" id="GO:0006271">
    <property type="term" value="P:DNA strand elongation involved in DNA replication"/>
    <property type="evidence" value="ECO:0007669"/>
    <property type="project" value="TreeGrafter"/>
</dbReference>
<feature type="domain" description="DNA polymerase III beta sliding clamp N-terminal" evidence="11">
    <location>
        <begin position="2"/>
        <end position="117"/>
    </location>
</feature>
<keyword evidence="7 10" id="KW-0235">DNA replication</keyword>
<dbReference type="InterPro" id="IPR022637">
    <property type="entry name" value="DNA_polIII_beta_cen"/>
</dbReference>
<evidence type="ECO:0000256" key="3">
    <source>
        <dbReference type="ARBA" id="ARBA00021035"/>
    </source>
</evidence>
<evidence type="ECO:0000256" key="4">
    <source>
        <dbReference type="ARBA" id="ARBA00022490"/>
    </source>
</evidence>
<dbReference type="GO" id="GO:0009360">
    <property type="term" value="C:DNA polymerase III complex"/>
    <property type="evidence" value="ECO:0007669"/>
    <property type="project" value="InterPro"/>
</dbReference>
<dbReference type="PIRSF" id="PIRSF000804">
    <property type="entry name" value="DNA_pol_III_b"/>
    <property type="match status" value="1"/>
</dbReference>
<evidence type="ECO:0000256" key="1">
    <source>
        <dbReference type="ARBA" id="ARBA00004496"/>
    </source>
</evidence>
<dbReference type="GO" id="GO:0008408">
    <property type="term" value="F:3'-5' exonuclease activity"/>
    <property type="evidence" value="ECO:0007669"/>
    <property type="project" value="InterPro"/>
</dbReference>
<dbReference type="EMBL" id="JRPN01000042">
    <property type="protein sequence ID" value="KGT73745.1"/>
    <property type="molecule type" value="Genomic_DNA"/>
</dbReference>
<evidence type="ECO:0000259" key="11">
    <source>
        <dbReference type="Pfam" id="PF00712"/>
    </source>
</evidence>
<evidence type="ECO:0000256" key="5">
    <source>
        <dbReference type="ARBA" id="ARBA00022679"/>
    </source>
</evidence>
<dbReference type="CDD" id="cd00140">
    <property type="entry name" value="beta_clamp"/>
    <property type="match status" value="1"/>
</dbReference>
<reference evidence="14 15" key="1">
    <citation type="submission" date="2014-09" db="EMBL/GenBank/DDBJ databases">
        <title>Draft genome of Bradyrhizobium japonicum Is-34.</title>
        <authorList>
            <person name="Tsurumaru H."/>
            <person name="Yamakawa T."/>
            <person name="Hashimoto S."/>
            <person name="Okizaki K."/>
            <person name="Kanesaki Y."/>
            <person name="Yoshikawa H."/>
            <person name="Yajima S."/>
        </authorList>
    </citation>
    <scope>NUCLEOTIDE SEQUENCE [LARGE SCALE GENOMIC DNA]</scope>
    <source>
        <strain evidence="14 15">Is-34</strain>
    </source>
</reference>
<evidence type="ECO:0000259" key="12">
    <source>
        <dbReference type="Pfam" id="PF02767"/>
    </source>
</evidence>
<keyword evidence="4 10" id="KW-0963">Cytoplasm</keyword>
<keyword evidence="5 10" id="KW-0808">Transferase</keyword>
<comment type="function">
    <text evidence="10">Confers DNA tethering and processivity to DNA polymerases and other proteins. Acts as a clamp, forming a ring around DNA (a reaction catalyzed by the clamp-loading complex) which diffuses in an ATP-independent manner freely and bidirectionally along dsDNA. Initially characterized for its ability to contact the catalytic subunit of DNA polymerase III (Pol III), a complex, multichain enzyme responsible for most of the replicative synthesis in bacteria; Pol III exhibits 3'-5' exonuclease proofreading activity. The beta chain is required for initiation of replication as well as for processivity of DNA replication.</text>
</comment>
<dbReference type="AlphaFoldDB" id="A0A0A3XHF6"/>
<feature type="domain" description="DNA polymerase III beta sliding clamp C-terminal" evidence="13">
    <location>
        <begin position="249"/>
        <end position="367"/>
    </location>
</feature>